<dbReference type="GO" id="GO:0016702">
    <property type="term" value="F:oxidoreductase activity, acting on single donors with incorporation of molecular oxygen, incorporation of two atoms of oxygen"/>
    <property type="evidence" value="ECO:0007669"/>
    <property type="project" value="UniProtKB-ARBA"/>
</dbReference>
<accession>A0A075HP33</accession>
<dbReference type="GO" id="GO:0008198">
    <property type="term" value="F:ferrous iron binding"/>
    <property type="evidence" value="ECO:0007669"/>
    <property type="project" value="InterPro"/>
</dbReference>
<sequence>MNASAAGRVAQGEAAADESAAASPVPLGILVPGLPHPLLCPEGNPGWQRVRDGFGAARERIAASGADLLVIYSTMWPSILGHQLQANPEPEWTHVDEDFHYLGSIPYKFRIDAEFAELAVVKAQARGLRARTCAYHGFPIDTGAVVALKLLNPDNELPAVIVSSNIYANRTETVVLGKALRDAVEEQGRTAVAVVVSTLSNRLVTEPMEPADDHIHSLKDDEWNRKFLEYLEKGRLEDLSQLSRQFHDEARVPKVVAFKPFWWWAAFMGQSNLYAGTVHAYEPVWGTGSAVVSLESAGESTGDLEYDEDDPEFYAGDREVLDLHDAPSMGALPEENGD</sequence>
<name>A0A075HP33_9EURY</name>
<evidence type="ECO:0000259" key="1">
    <source>
        <dbReference type="Pfam" id="PF02900"/>
    </source>
</evidence>
<gene>
    <name evidence="2" type="primary">amnA</name>
</gene>
<dbReference type="SUPFAM" id="SSF53213">
    <property type="entry name" value="LigB-like"/>
    <property type="match status" value="1"/>
</dbReference>
<dbReference type="AlphaFoldDB" id="A0A075HP33"/>
<dbReference type="EMBL" id="KF901070">
    <property type="protein sequence ID" value="AIF17010.1"/>
    <property type="molecule type" value="Genomic_DNA"/>
</dbReference>
<dbReference type="Pfam" id="PF02900">
    <property type="entry name" value="LigB"/>
    <property type="match status" value="1"/>
</dbReference>
<keyword evidence="2" id="KW-0223">Dioxygenase</keyword>
<evidence type="ECO:0000313" key="2">
    <source>
        <dbReference type="EMBL" id="AIF17010.1"/>
    </source>
</evidence>
<dbReference type="Gene3D" id="3.40.830.10">
    <property type="entry name" value="LigB-like"/>
    <property type="match status" value="1"/>
</dbReference>
<keyword evidence="2" id="KW-0560">Oxidoreductase</keyword>
<feature type="domain" description="Extradiol ring-cleavage dioxygenase class III enzyme subunit B" evidence="1">
    <location>
        <begin position="44"/>
        <end position="269"/>
    </location>
</feature>
<reference evidence="2" key="1">
    <citation type="journal article" date="2014" name="Genome Biol. Evol.">
        <title>Pangenome evidence for extensive interdomain horizontal transfer affecting lineage core and shell genes in uncultured planktonic thaumarchaeota and euryarchaeota.</title>
        <authorList>
            <person name="Deschamps P."/>
            <person name="Zivanovic Y."/>
            <person name="Moreira D."/>
            <person name="Rodriguez-Valera F."/>
            <person name="Lopez-Garcia P."/>
        </authorList>
    </citation>
    <scope>NUCLEOTIDE SEQUENCE</scope>
</reference>
<dbReference type="InterPro" id="IPR004183">
    <property type="entry name" value="Xdiol_dOase_suB"/>
</dbReference>
<organism evidence="2">
    <name type="scientific">uncultured marine group II/III euryarchaeote KM3_75_F08</name>
    <dbReference type="NCBI Taxonomy" id="1456505"/>
    <lineage>
        <taxon>Archaea</taxon>
        <taxon>Methanobacteriati</taxon>
        <taxon>Methanobacteriota</taxon>
        <taxon>environmental samples</taxon>
    </lineage>
</organism>
<proteinExistence type="predicted"/>
<protein>
    <submittedName>
        <fullName evidence="2">Extradiol ring-cleavage dioxygenase class III protein subunit B (AmnA)</fullName>
    </submittedName>
</protein>